<keyword evidence="2 4" id="KW-0694">RNA-binding</keyword>
<dbReference type="InterPro" id="IPR035979">
    <property type="entry name" value="RBD_domain_sf"/>
</dbReference>
<name>A0AAV5F3J7_ELECO</name>
<dbReference type="AlphaFoldDB" id="A0AAV5F3J7"/>
<keyword evidence="8" id="KW-1185">Reference proteome</keyword>
<evidence type="ECO:0000256" key="2">
    <source>
        <dbReference type="ARBA" id="ARBA00022884"/>
    </source>
</evidence>
<evidence type="ECO:0000313" key="7">
    <source>
        <dbReference type="EMBL" id="GJN30238.1"/>
    </source>
</evidence>
<organism evidence="7 8">
    <name type="scientific">Eleusine coracana subsp. coracana</name>
    <dbReference type="NCBI Taxonomy" id="191504"/>
    <lineage>
        <taxon>Eukaryota</taxon>
        <taxon>Viridiplantae</taxon>
        <taxon>Streptophyta</taxon>
        <taxon>Embryophyta</taxon>
        <taxon>Tracheophyta</taxon>
        <taxon>Spermatophyta</taxon>
        <taxon>Magnoliopsida</taxon>
        <taxon>Liliopsida</taxon>
        <taxon>Poales</taxon>
        <taxon>Poaceae</taxon>
        <taxon>PACMAD clade</taxon>
        <taxon>Chloridoideae</taxon>
        <taxon>Cynodonteae</taxon>
        <taxon>Eleusininae</taxon>
        <taxon>Eleusine</taxon>
    </lineage>
</organism>
<dbReference type="Gene3D" id="3.30.70.330">
    <property type="match status" value="3"/>
</dbReference>
<evidence type="ECO:0000259" key="6">
    <source>
        <dbReference type="PROSITE" id="PS50102"/>
    </source>
</evidence>
<accession>A0AAV5F3J7</accession>
<dbReference type="Pfam" id="PF00076">
    <property type="entry name" value="RRM_1"/>
    <property type="match status" value="1"/>
</dbReference>
<dbReference type="PROSITE" id="PS50102">
    <property type="entry name" value="RRM"/>
    <property type="match status" value="1"/>
</dbReference>
<dbReference type="GO" id="GO:0006397">
    <property type="term" value="P:mRNA processing"/>
    <property type="evidence" value="ECO:0007669"/>
    <property type="project" value="UniProtKB-KW"/>
</dbReference>
<sequence>MELRRWRERSAAAWEGVAAAEENWRMEERCVRDCINKEKRQAFVEFLTPEDATTALSFDGRSLNGYALKIRRPKEYIEMTLGAQTESAEEVTLVSDTVADSPHKIFVAGISEVISSEMLMEIVSAFGPLAAYRFLFNKELGGPCAFVEYMDPAITPKACAGLSGMKLGGRVLTAIRAFTHSAEVDNEATPFYGIPDNAKSLLEEPTKVLQLKDMLYDMANICRFGAVKSVNIVELLSGNANTAEGKALQPEGQSIKIEPTELGDHDNSTEAASECSVPNQSVDVPYALCEDQAPADLDGTDERAALPTSQQVEADHKVPEASAHEDKHMKAAEATVRVDDDAVEKGLVDSIGSETCMSTTFVGKAEKSGRENKELGAEGAGEDHKVKASAVETGASVGAFVFEPGSILVEFTREEAACMAAHSLHGRRFGNRTVSVRYAPHDLYLQKYPK</sequence>
<dbReference type="SMART" id="SM00360">
    <property type="entry name" value="RRM"/>
    <property type="match status" value="1"/>
</dbReference>
<comment type="caution">
    <text evidence="7">The sequence shown here is derived from an EMBL/GenBank/DDBJ whole genome shotgun (WGS) entry which is preliminary data.</text>
</comment>
<feature type="region of interest" description="Disordered" evidence="5">
    <location>
        <begin position="307"/>
        <end position="328"/>
    </location>
</feature>
<protein>
    <recommendedName>
        <fullName evidence="6">RRM domain-containing protein</fullName>
    </recommendedName>
</protein>
<keyword evidence="3" id="KW-0508">mRNA splicing</keyword>
<proteinExistence type="predicted"/>
<dbReference type="InterPro" id="IPR012677">
    <property type="entry name" value="Nucleotide-bd_a/b_plait_sf"/>
</dbReference>
<gene>
    <name evidence="7" type="primary">gb18528</name>
    <name evidence="7" type="ORF">PR202_gb18528</name>
</gene>
<evidence type="ECO:0000256" key="3">
    <source>
        <dbReference type="ARBA" id="ARBA00023187"/>
    </source>
</evidence>
<evidence type="ECO:0000256" key="1">
    <source>
        <dbReference type="ARBA" id="ARBA00022664"/>
    </source>
</evidence>
<dbReference type="SUPFAM" id="SSF54928">
    <property type="entry name" value="RNA-binding domain, RBD"/>
    <property type="match status" value="2"/>
</dbReference>
<dbReference type="InterPro" id="IPR000504">
    <property type="entry name" value="RRM_dom"/>
</dbReference>
<dbReference type="FunFam" id="3.30.70.330:FF:001205">
    <property type="entry name" value="RNA-binding (RRM/RBD/RNP motifs) family protein"/>
    <property type="match status" value="1"/>
</dbReference>
<evidence type="ECO:0000256" key="4">
    <source>
        <dbReference type="PROSITE-ProRule" id="PRU00176"/>
    </source>
</evidence>
<feature type="compositionally biased region" description="Basic and acidic residues" evidence="5">
    <location>
        <begin position="313"/>
        <end position="328"/>
    </location>
</feature>
<evidence type="ECO:0000313" key="8">
    <source>
        <dbReference type="Proteomes" id="UP001054889"/>
    </source>
</evidence>
<keyword evidence="1" id="KW-0507">mRNA processing</keyword>
<dbReference type="EMBL" id="BQKI01000082">
    <property type="protein sequence ID" value="GJN30238.1"/>
    <property type="molecule type" value="Genomic_DNA"/>
</dbReference>
<dbReference type="Proteomes" id="UP001054889">
    <property type="component" value="Unassembled WGS sequence"/>
</dbReference>
<dbReference type="GO" id="GO:0003723">
    <property type="term" value="F:RNA binding"/>
    <property type="evidence" value="ECO:0007669"/>
    <property type="project" value="UniProtKB-UniRule"/>
</dbReference>
<evidence type="ECO:0000256" key="5">
    <source>
        <dbReference type="SAM" id="MobiDB-lite"/>
    </source>
</evidence>
<reference evidence="7" key="2">
    <citation type="submission" date="2021-12" db="EMBL/GenBank/DDBJ databases">
        <title>Resequencing data analysis of finger millet.</title>
        <authorList>
            <person name="Hatakeyama M."/>
            <person name="Aluri S."/>
            <person name="Balachadran M.T."/>
            <person name="Sivarajan S.R."/>
            <person name="Poveda L."/>
            <person name="Shimizu-Inatsugi R."/>
            <person name="Schlapbach R."/>
            <person name="Sreeman S.M."/>
            <person name="Shimizu K.K."/>
        </authorList>
    </citation>
    <scope>NUCLEOTIDE SEQUENCE</scope>
</reference>
<dbReference type="GO" id="GO:0008380">
    <property type="term" value="P:RNA splicing"/>
    <property type="evidence" value="ECO:0007669"/>
    <property type="project" value="UniProtKB-KW"/>
</dbReference>
<reference evidence="7" key="1">
    <citation type="journal article" date="2018" name="DNA Res.">
        <title>Multiple hybrid de novo genome assembly of finger millet, an orphan allotetraploid crop.</title>
        <authorList>
            <person name="Hatakeyama M."/>
            <person name="Aluri S."/>
            <person name="Balachadran M.T."/>
            <person name="Sivarajan S.R."/>
            <person name="Patrignani A."/>
            <person name="Gruter S."/>
            <person name="Poveda L."/>
            <person name="Shimizu-Inatsugi R."/>
            <person name="Baeten J."/>
            <person name="Francoijs K.J."/>
            <person name="Nataraja K.N."/>
            <person name="Reddy Y.A.N."/>
            <person name="Phadnis S."/>
            <person name="Ravikumar R.L."/>
            <person name="Schlapbach R."/>
            <person name="Sreeman S.M."/>
            <person name="Shimizu K.K."/>
        </authorList>
    </citation>
    <scope>NUCLEOTIDE SEQUENCE</scope>
</reference>
<dbReference type="PANTHER" id="PTHR23139">
    <property type="entry name" value="RNA-BINDING PROTEIN"/>
    <property type="match status" value="1"/>
</dbReference>
<feature type="domain" description="RRM" evidence="6">
    <location>
        <begin position="103"/>
        <end position="179"/>
    </location>
</feature>